<dbReference type="EMBL" id="JQGA01001259">
    <property type="protein sequence ID" value="KGO67785.1"/>
    <property type="molecule type" value="Genomic_DNA"/>
</dbReference>
<evidence type="ECO:0000313" key="1">
    <source>
        <dbReference type="EMBL" id="KGO67785.1"/>
    </source>
</evidence>
<accession>A0A0A2KTU1</accession>
<organism evidence="1 2">
    <name type="scientific">Penicillium italicum</name>
    <name type="common">Blue mold</name>
    <dbReference type="NCBI Taxonomy" id="40296"/>
    <lineage>
        <taxon>Eukaryota</taxon>
        <taxon>Fungi</taxon>
        <taxon>Dikarya</taxon>
        <taxon>Ascomycota</taxon>
        <taxon>Pezizomycotina</taxon>
        <taxon>Eurotiomycetes</taxon>
        <taxon>Eurotiomycetidae</taxon>
        <taxon>Eurotiales</taxon>
        <taxon>Aspergillaceae</taxon>
        <taxon>Penicillium</taxon>
    </lineage>
</organism>
<dbReference type="STRING" id="40296.A0A0A2KTU1"/>
<dbReference type="InterPro" id="IPR029063">
    <property type="entry name" value="SAM-dependent_MTases_sf"/>
</dbReference>
<dbReference type="OrthoDB" id="10017101at2759"/>
<sequence length="68" mass="7605">MREKRVLQARPSSKPRSCLSLCRTPPQDCIISNCGLKIIPTVHKHLLFDEMFRLLGSGGRLAVSDILT</sequence>
<gene>
    <name evidence="1" type="ORF">PITC_048710</name>
</gene>
<dbReference type="AlphaFoldDB" id="A0A0A2KTU1"/>
<proteinExistence type="predicted"/>
<dbReference type="HOGENOM" id="CLU_2794729_0_0_1"/>
<dbReference type="SUPFAM" id="SSF53335">
    <property type="entry name" value="S-adenosyl-L-methionine-dependent methyltransferases"/>
    <property type="match status" value="1"/>
</dbReference>
<reference evidence="1 2" key="1">
    <citation type="journal article" date="2015" name="Mol. Plant Microbe Interact.">
        <title>Genome, transcriptome, and functional analyses of Penicillium expansum provide new insights into secondary metabolism and pathogenicity.</title>
        <authorList>
            <person name="Ballester A.R."/>
            <person name="Marcet-Houben M."/>
            <person name="Levin E."/>
            <person name="Sela N."/>
            <person name="Selma-Lazaro C."/>
            <person name="Carmona L."/>
            <person name="Wisniewski M."/>
            <person name="Droby S."/>
            <person name="Gonzalez-Candelas L."/>
            <person name="Gabaldon T."/>
        </authorList>
    </citation>
    <scope>NUCLEOTIDE SEQUENCE [LARGE SCALE GENOMIC DNA]</scope>
    <source>
        <strain evidence="1 2">PHI-1</strain>
    </source>
</reference>
<name>A0A0A2KTU1_PENIT</name>
<keyword evidence="2" id="KW-1185">Reference proteome</keyword>
<dbReference type="Gene3D" id="3.40.50.150">
    <property type="entry name" value="Vaccinia Virus protein VP39"/>
    <property type="match status" value="1"/>
</dbReference>
<evidence type="ECO:0000313" key="2">
    <source>
        <dbReference type="Proteomes" id="UP000030104"/>
    </source>
</evidence>
<comment type="caution">
    <text evidence="1">The sequence shown here is derived from an EMBL/GenBank/DDBJ whole genome shotgun (WGS) entry which is preliminary data.</text>
</comment>
<dbReference type="PhylomeDB" id="A0A0A2KTU1"/>
<dbReference type="Proteomes" id="UP000030104">
    <property type="component" value="Unassembled WGS sequence"/>
</dbReference>
<protein>
    <submittedName>
        <fullName evidence="1">Uncharacterized protein</fullName>
    </submittedName>
</protein>